<evidence type="ECO:0000313" key="2">
    <source>
        <dbReference type="Proteomes" id="UP000198790"/>
    </source>
</evidence>
<accession>A0A1I0XB45</accession>
<keyword evidence="2" id="KW-1185">Reference proteome</keyword>
<evidence type="ECO:0000313" key="1">
    <source>
        <dbReference type="EMBL" id="SFA97897.1"/>
    </source>
</evidence>
<name>A0A1I0XB45_9BACT</name>
<organism evidence="1 2">
    <name type="scientific">Algoriphagus aquimarinus</name>
    <dbReference type="NCBI Taxonomy" id="237018"/>
    <lineage>
        <taxon>Bacteria</taxon>
        <taxon>Pseudomonadati</taxon>
        <taxon>Bacteroidota</taxon>
        <taxon>Cytophagia</taxon>
        <taxon>Cytophagales</taxon>
        <taxon>Cyclobacteriaceae</taxon>
        <taxon>Algoriphagus</taxon>
    </lineage>
</organism>
<proteinExistence type="predicted"/>
<dbReference type="RefSeq" id="WP_092895010.1">
    <property type="nucleotide sequence ID" value="NZ_FOKK01000003.1"/>
</dbReference>
<reference evidence="1 2" key="1">
    <citation type="submission" date="2016-10" db="EMBL/GenBank/DDBJ databases">
        <authorList>
            <person name="de Groot N.N."/>
        </authorList>
    </citation>
    <scope>NUCLEOTIDE SEQUENCE [LARGE SCALE GENOMIC DNA]</scope>
    <source>
        <strain evidence="1 2">DSM 23399</strain>
    </source>
</reference>
<sequence>MLLPRLQVTKNKSIISSEITAFQKAFYDEEMLEEYKENGEEDIYLEMYDHAHAAVINYDFYSKIIGFEHKIIYSYTNRLTEQIKVLLEFSGVTSCYVLSHIKLELCGDKKDDYKPLALAYEKLEKIVGADTYSEAFHVNMEELDDLIEIFFWTVRCDPNNPEYIFFFDEAENLRFNICKYGNIHLTEFNQEKLSDKVLESLGWTVITGPEYDQFTEEGGIEGRRISL</sequence>
<protein>
    <submittedName>
        <fullName evidence="1">Uncharacterized protein</fullName>
    </submittedName>
</protein>
<gene>
    <name evidence="1" type="ORF">SAMN04489723_10367</name>
</gene>
<dbReference type="OrthoDB" id="1923405at2"/>
<dbReference type="AlphaFoldDB" id="A0A1I0XB45"/>
<dbReference type="Proteomes" id="UP000198790">
    <property type="component" value="Unassembled WGS sequence"/>
</dbReference>
<dbReference type="EMBL" id="FOKK01000003">
    <property type="protein sequence ID" value="SFA97897.1"/>
    <property type="molecule type" value="Genomic_DNA"/>
</dbReference>